<feature type="domain" description="D-isomer specific 2-hydroxyacid dehydrogenase NAD-binding" evidence="6">
    <location>
        <begin position="110"/>
        <end position="297"/>
    </location>
</feature>
<dbReference type="CDD" id="cd12183">
    <property type="entry name" value="LDH_like_2"/>
    <property type="match status" value="1"/>
</dbReference>
<dbReference type="SUPFAM" id="SSF51735">
    <property type="entry name" value="NAD(P)-binding Rossmann-fold domains"/>
    <property type="match status" value="1"/>
</dbReference>
<dbReference type="SUPFAM" id="SSF52283">
    <property type="entry name" value="Formate/glycerate dehydrogenase catalytic domain-like"/>
    <property type="match status" value="1"/>
</dbReference>
<dbReference type="GO" id="GO:0008720">
    <property type="term" value="F:D-lactate dehydrogenase (NAD+) activity"/>
    <property type="evidence" value="ECO:0007669"/>
    <property type="project" value="TreeGrafter"/>
</dbReference>
<dbReference type="PROSITE" id="PS00670">
    <property type="entry name" value="D_2_HYDROXYACID_DH_2"/>
    <property type="match status" value="1"/>
</dbReference>
<dbReference type="InterPro" id="IPR029753">
    <property type="entry name" value="D-isomer_DH_CS"/>
</dbReference>
<evidence type="ECO:0000259" key="5">
    <source>
        <dbReference type="Pfam" id="PF00389"/>
    </source>
</evidence>
<keyword evidence="2 4" id="KW-0560">Oxidoreductase</keyword>
<sequence>MQVGVFSSKPYDEEVIVAVQRGTSVNFHFVAAPLDENTVALCSQFEVVCLFVNDDANAQIIKKLAAMGVRHIALRCAGYNNVDIAAAKACNIAVSHVPAYAPQAVAEHAVAMMLTLNRKMHKAYNRVKEGNFDLNGLMGFNMYGKTAGIVGTGHIGQATARILLGFGCEVLCCDPYPSSALEQAGAKYVNFESLLERSQIISLHCPLNENSYHLISAQAIEKMQNGVMLINTSRGALVDTQAIIAGLKSRKIGYLGLDVYEMESELFFRDHSSDIILDDVFERLATFHNVLITGHQGFFTREALYQIANTTLNNIQQFIQGNAAPATFITLR</sequence>
<dbReference type="GO" id="GO:0051287">
    <property type="term" value="F:NAD binding"/>
    <property type="evidence" value="ECO:0007669"/>
    <property type="project" value="InterPro"/>
</dbReference>
<dbReference type="Proteomes" id="UP000219285">
    <property type="component" value="Chromosome"/>
</dbReference>
<dbReference type="PANTHER" id="PTHR43026">
    <property type="entry name" value="2-HYDROXYACID DEHYDROGENASE HOMOLOG 1-RELATED"/>
    <property type="match status" value="1"/>
</dbReference>
<accession>A0A6N3IX59</accession>
<dbReference type="InterPro" id="IPR006139">
    <property type="entry name" value="D-isomer_2_OHA_DH_cat_dom"/>
</dbReference>
<keyword evidence="8" id="KW-1185">Reference proteome</keyword>
<evidence type="ECO:0000256" key="2">
    <source>
        <dbReference type="ARBA" id="ARBA00023002"/>
    </source>
</evidence>
<gene>
    <name evidence="7" type="ORF">CA267_018220</name>
</gene>
<dbReference type="InterPro" id="IPR036291">
    <property type="entry name" value="NAD(P)-bd_dom_sf"/>
</dbReference>
<dbReference type="KEGG" id="apel:CA267_018220"/>
<proteinExistence type="inferred from homology"/>
<dbReference type="PROSITE" id="PS00671">
    <property type="entry name" value="D_2_HYDROXYACID_DH_3"/>
    <property type="match status" value="1"/>
</dbReference>
<dbReference type="Gene3D" id="3.40.50.720">
    <property type="entry name" value="NAD(P)-binding Rossmann-like Domain"/>
    <property type="match status" value="2"/>
</dbReference>
<evidence type="ECO:0000313" key="7">
    <source>
        <dbReference type="EMBL" id="QJR82936.1"/>
    </source>
</evidence>
<dbReference type="PANTHER" id="PTHR43026:SF1">
    <property type="entry name" value="2-HYDROXYACID DEHYDROGENASE HOMOLOG 1-RELATED"/>
    <property type="match status" value="1"/>
</dbReference>
<organism evidence="7 8">
    <name type="scientific">Alteromonas pelagimontana</name>
    <dbReference type="NCBI Taxonomy" id="1858656"/>
    <lineage>
        <taxon>Bacteria</taxon>
        <taxon>Pseudomonadati</taxon>
        <taxon>Pseudomonadota</taxon>
        <taxon>Gammaproteobacteria</taxon>
        <taxon>Alteromonadales</taxon>
        <taxon>Alteromonadaceae</taxon>
        <taxon>Alteromonas/Salinimonas group</taxon>
        <taxon>Alteromonas</taxon>
    </lineage>
</organism>
<protein>
    <submittedName>
        <fullName evidence="7">2-hydroxyacid dehydrogenase</fullName>
    </submittedName>
</protein>
<comment type="similarity">
    <text evidence="1 4">Belongs to the D-isomer specific 2-hydroxyacid dehydrogenase family.</text>
</comment>
<evidence type="ECO:0000313" key="8">
    <source>
        <dbReference type="Proteomes" id="UP000219285"/>
    </source>
</evidence>
<feature type="domain" description="D-isomer specific 2-hydroxyacid dehydrogenase catalytic" evidence="5">
    <location>
        <begin position="11"/>
        <end position="324"/>
    </location>
</feature>
<name>A0A6N3IX59_9ALTE</name>
<reference evidence="7 8" key="2">
    <citation type="submission" date="2020-04" db="EMBL/GenBank/DDBJ databases">
        <title>Complete genome sequence of Alteromonas pelagimontana 5.12T.</title>
        <authorList>
            <person name="Sinha R.K."/>
            <person name="Krishnan K.P."/>
            <person name="Kurian J.P."/>
        </authorList>
    </citation>
    <scope>NUCLEOTIDE SEQUENCE [LARGE SCALE GENOMIC DNA]</scope>
    <source>
        <strain evidence="7 8">5.12</strain>
    </source>
</reference>
<evidence type="ECO:0000256" key="4">
    <source>
        <dbReference type="RuleBase" id="RU003719"/>
    </source>
</evidence>
<dbReference type="EMBL" id="CP052766">
    <property type="protein sequence ID" value="QJR82936.1"/>
    <property type="molecule type" value="Genomic_DNA"/>
</dbReference>
<dbReference type="InterPro" id="IPR006140">
    <property type="entry name" value="D-isomer_DH_NAD-bd"/>
</dbReference>
<dbReference type="InterPro" id="IPR058205">
    <property type="entry name" value="D-LDH-like"/>
</dbReference>
<dbReference type="InterPro" id="IPR029752">
    <property type="entry name" value="D-isomer_DH_CS1"/>
</dbReference>
<reference evidence="8" key="1">
    <citation type="submission" date="2014-12" db="EMBL/GenBank/DDBJ databases">
        <title>Complete genome sequence of a multi-drug resistant Klebsiella pneumoniae.</title>
        <authorList>
            <person name="Hua X."/>
            <person name="Chen Q."/>
            <person name="Li X."/>
            <person name="Feng Y."/>
            <person name="Ruan Z."/>
            <person name="Yu Y."/>
        </authorList>
    </citation>
    <scope>NUCLEOTIDE SEQUENCE [LARGE SCALE GENOMIC DNA]</scope>
    <source>
        <strain evidence="8">5.12</strain>
    </source>
</reference>
<keyword evidence="3" id="KW-0520">NAD</keyword>
<evidence type="ECO:0000256" key="1">
    <source>
        <dbReference type="ARBA" id="ARBA00005854"/>
    </source>
</evidence>
<evidence type="ECO:0000259" key="6">
    <source>
        <dbReference type="Pfam" id="PF02826"/>
    </source>
</evidence>
<dbReference type="Pfam" id="PF02826">
    <property type="entry name" value="2-Hacid_dh_C"/>
    <property type="match status" value="1"/>
</dbReference>
<dbReference type="AlphaFoldDB" id="A0A6N3IX59"/>
<dbReference type="Pfam" id="PF00389">
    <property type="entry name" value="2-Hacid_dh"/>
    <property type="match status" value="1"/>
</dbReference>
<dbReference type="PROSITE" id="PS00065">
    <property type="entry name" value="D_2_HYDROXYACID_DH_1"/>
    <property type="match status" value="1"/>
</dbReference>
<evidence type="ECO:0000256" key="3">
    <source>
        <dbReference type="ARBA" id="ARBA00023027"/>
    </source>
</evidence>